<evidence type="ECO:0000313" key="3">
    <source>
        <dbReference type="EMBL" id="KUG02612.1"/>
    </source>
</evidence>
<proteinExistence type="predicted"/>
<dbReference type="PANTHER" id="PTHR43681">
    <property type="entry name" value="TRANSMEMBRANE GTPASE FZO"/>
    <property type="match status" value="1"/>
</dbReference>
<dbReference type="InterPro" id="IPR045063">
    <property type="entry name" value="Dynamin_N"/>
</dbReference>
<dbReference type="SUPFAM" id="SSF52540">
    <property type="entry name" value="P-loop containing nucleoside triphosphate hydrolases"/>
    <property type="match status" value="1"/>
</dbReference>
<dbReference type="InterPro" id="IPR005225">
    <property type="entry name" value="Small_GTP-bd"/>
</dbReference>
<keyword evidence="1" id="KW-0175">Coiled coil</keyword>
<dbReference type="NCBIfam" id="TIGR00231">
    <property type="entry name" value="small_GTP"/>
    <property type="match status" value="1"/>
</dbReference>
<dbReference type="Pfam" id="PF00350">
    <property type="entry name" value="Dynamin_N"/>
    <property type="match status" value="1"/>
</dbReference>
<gene>
    <name evidence="3" type="ORF">ASZ90_019980</name>
</gene>
<dbReference type="CDD" id="cd09912">
    <property type="entry name" value="DLP_2"/>
    <property type="match status" value="1"/>
</dbReference>
<dbReference type="InterPro" id="IPR027417">
    <property type="entry name" value="P-loop_NTPase"/>
</dbReference>
<protein>
    <recommendedName>
        <fullName evidence="2">Dynamin N-terminal domain-containing protein</fullName>
    </recommendedName>
</protein>
<name>A0A0W8E1U9_9ZZZZ</name>
<dbReference type="PANTHER" id="PTHR43681:SF1">
    <property type="entry name" value="SARCALUMENIN"/>
    <property type="match status" value="1"/>
</dbReference>
<dbReference type="AlphaFoldDB" id="A0A0W8E1U9"/>
<dbReference type="InterPro" id="IPR051943">
    <property type="entry name" value="TRAFAC_Dynamin-like_GTPase"/>
</dbReference>
<feature type="domain" description="Dynamin N-terminal" evidence="2">
    <location>
        <begin position="39"/>
        <end position="196"/>
    </location>
</feature>
<sequence>MKQSMNILKSTAAKWNMSARMLEVIKGLEQQAEHQNLNVAFMGQMKRGKSTLINALLGQDMLPSGVVPVTSIITAIVYGEQPQVLIEYDNSSIEDIDPSRIKEFVSETLNPQNTKGIKLVSLFTSSELLQAGISLFDTPGVGSIYAHNTQTATSFLDSIDVAVFIFSVDTPLNDTELNFLNNMKSHGISILFILNKLDMVSEDELQQLIEFSKNAIASHLQMDDVQVIAVSALQGLDGKLNNNSDLVKSSGIKDLEQYLFNRLARRKSELLNTSLENRMNKTVQKLIQMLELQRQALLTPLEMLTANIDAFKRFIEDVALTRKELESLLESSIKNILRDYDDLSSAFQKKTIPLVNERLEDFYKISRQQGSHEFKELMNEAFEETILAEVIPFRDEAAAMMENAFNEVSTRFISRLERLIEDIYKEAADLFGLHWEQQVDIPPLETNATVYYKIGREPLFYEISASALAGKLPGALINPMIYREVVNRVPIDVDRNCGILRHHYLECLKQGVRELKLLMSTMVEEAVNEIDGQLQEAISRREKDQEQIDNQVTEIEKDLQILNQVLPERSAAIR</sequence>
<comment type="caution">
    <text evidence="3">The sequence shown here is derived from an EMBL/GenBank/DDBJ whole genome shotgun (WGS) entry which is preliminary data.</text>
</comment>
<evidence type="ECO:0000259" key="2">
    <source>
        <dbReference type="Pfam" id="PF00350"/>
    </source>
</evidence>
<dbReference type="GO" id="GO:0005525">
    <property type="term" value="F:GTP binding"/>
    <property type="evidence" value="ECO:0007669"/>
    <property type="project" value="InterPro"/>
</dbReference>
<accession>A0A0W8E1U9</accession>
<organism evidence="3">
    <name type="scientific">hydrocarbon metagenome</name>
    <dbReference type="NCBI Taxonomy" id="938273"/>
    <lineage>
        <taxon>unclassified sequences</taxon>
        <taxon>metagenomes</taxon>
        <taxon>ecological metagenomes</taxon>
    </lineage>
</organism>
<dbReference type="Gene3D" id="3.40.50.300">
    <property type="entry name" value="P-loop containing nucleotide triphosphate hydrolases"/>
    <property type="match status" value="1"/>
</dbReference>
<feature type="coiled-coil region" evidence="1">
    <location>
        <begin position="534"/>
        <end position="565"/>
    </location>
</feature>
<evidence type="ECO:0000256" key="1">
    <source>
        <dbReference type="SAM" id="Coils"/>
    </source>
</evidence>
<dbReference type="EMBL" id="LNQE01001916">
    <property type="protein sequence ID" value="KUG02612.1"/>
    <property type="molecule type" value="Genomic_DNA"/>
</dbReference>
<reference evidence="3" key="1">
    <citation type="journal article" date="2015" name="Proc. Natl. Acad. Sci. U.S.A.">
        <title>Networks of energetic and metabolic interactions define dynamics in microbial communities.</title>
        <authorList>
            <person name="Embree M."/>
            <person name="Liu J.K."/>
            <person name="Al-Bassam M.M."/>
            <person name="Zengler K."/>
        </authorList>
    </citation>
    <scope>NUCLEOTIDE SEQUENCE</scope>
</reference>